<name>A0AAD5MAA8_PARTN</name>
<comment type="caution">
    <text evidence="1">The sequence shown here is derived from an EMBL/GenBank/DDBJ whole genome shotgun (WGS) entry which is preliminary data.</text>
</comment>
<accession>A0AAD5MAA8</accession>
<proteinExistence type="predicted"/>
<evidence type="ECO:0000313" key="2">
    <source>
        <dbReference type="Proteomes" id="UP001196413"/>
    </source>
</evidence>
<evidence type="ECO:0000313" key="1">
    <source>
        <dbReference type="EMBL" id="KAJ1354932.1"/>
    </source>
</evidence>
<gene>
    <name evidence="1" type="ORF">KIN20_012029</name>
</gene>
<dbReference type="AlphaFoldDB" id="A0AAD5MAA8"/>
<sequence>MSNHFFNGYGMGSHNLKHNEIATDGFFVVFNVMECSDTEQNKENNFAFAATDKS</sequence>
<keyword evidence="2" id="KW-1185">Reference proteome</keyword>
<organism evidence="1 2">
    <name type="scientific">Parelaphostrongylus tenuis</name>
    <name type="common">Meningeal worm</name>
    <dbReference type="NCBI Taxonomy" id="148309"/>
    <lineage>
        <taxon>Eukaryota</taxon>
        <taxon>Metazoa</taxon>
        <taxon>Ecdysozoa</taxon>
        <taxon>Nematoda</taxon>
        <taxon>Chromadorea</taxon>
        <taxon>Rhabditida</taxon>
        <taxon>Rhabditina</taxon>
        <taxon>Rhabditomorpha</taxon>
        <taxon>Strongyloidea</taxon>
        <taxon>Metastrongylidae</taxon>
        <taxon>Parelaphostrongylus</taxon>
    </lineage>
</organism>
<reference evidence="1" key="1">
    <citation type="submission" date="2021-06" db="EMBL/GenBank/DDBJ databases">
        <title>Parelaphostrongylus tenuis whole genome reference sequence.</title>
        <authorList>
            <person name="Garwood T.J."/>
            <person name="Larsen P.A."/>
            <person name="Fountain-Jones N.M."/>
            <person name="Garbe J.R."/>
            <person name="Macchietto M.G."/>
            <person name="Kania S.A."/>
            <person name="Gerhold R.W."/>
            <person name="Richards J.E."/>
            <person name="Wolf T.M."/>
        </authorList>
    </citation>
    <scope>NUCLEOTIDE SEQUENCE</scope>
    <source>
        <strain evidence="1">MNPRO001-30</strain>
        <tissue evidence="1">Meninges</tissue>
    </source>
</reference>
<dbReference type="Proteomes" id="UP001196413">
    <property type="component" value="Unassembled WGS sequence"/>
</dbReference>
<protein>
    <submittedName>
        <fullName evidence="1">Uncharacterized protein</fullName>
    </submittedName>
</protein>
<dbReference type="EMBL" id="JAHQIW010002282">
    <property type="protein sequence ID" value="KAJ1354932.1"/>
    <property type="molecule type" value="Genomic_DNA"/>
</dbReference>